<dbReference type="PANTHER" id="PTHR37610:SF78">
    <property type="entry name" value="GAG-POLYPEPTIDE OF LTR COPIA-TYPE-RELATED"/>
    <property type="match status" value="1"/>
</dbReference>
<evidence type="ECO:0000256" key="1">
    <source>
        <dbReference type="SAM" id="MobiDB-lite"/>
    </source>
</evidence>
<reference evidence="3" key="1">
    <citation type="journal article" date="2022" name="Int. J. Mol. Sci.">
        <title>Draft Genome of Tanacetum Coccineum: Genomic Comparison of Closely Related Tanacetum-Family Plants.</title>
        <authorList>
            <person name="Yamashiro T."/>
            <person name="Shiraishi A."/>
            <person name="Nakayama K."/>
            <person name="Satake H."/>
        </authorList>
    </citation>
    <scope>NUCLEOTIDE SEQUENCE</scope>
</reference>
<dbReference type="InterPro" id="IPR029472">
    <property type="entry name" value="Copia-like_N"/>
</dbReference>
<comment type="caution">
    <text evidence="3">The sequence shown here is derived from an EMBL/GenBank/DDBJ whole genome shotgun (WGS) entry which is preliminary data.</text>
</comment>
<feature type="compositionally biased region" description="Low complexity" evidence="1">
    <location>
        <begin position="192"/>
        <end position="202"/>
    </location>
</feature>
<feature type="domain" description="Retrotransposon Copia-like N-terminal" evidence="2">
    <location>
        <begin position="26"/>
        <end position="53"/>
    </location>
</feature>
<reference evidence="3" key="2">
    <citation type="submission" date="2022-01" db="EMBL/GenBank/DDBJ databases">
        <authorList>
            <person name="Yamashiro T."/>
            <person name="Shiraishi A."/>
            <person name="Satake H."/>
            <person name="Nakayama K."/>
        </authorList>
    </citation>
    <scope>NUCLEOTIDE SEQUENCE</scope>
</reference>
<accession>A0ABQ5EBG1</accession>
<dbReference type="PANTHER" id="PTHR37610">
    <property type="entry name" value="CCHC-TYPE DOMAIN-CONTAINING PROTEIN"/>
    <property type="match status" value="1"/>
</dbReference>
<evidence type="ECO:0000259" key="2">
    <source>
        <dbReference type="Pfam" id="PF14244"/>
    </source>
</evidence>
<sequence>MFPQRHVAGEKVGMLLGKASNVVGTKNYQVWSCAMLLALEGKNKTGFIDGTCVRSNVDEVLGRQWDRVNAIVLGWILNSIFEELVLGQKFSKRAQIVWDELKKIYDKVDGSFDAFVQLPRCNCHVADDFAKHNQLMKLMQFLMGLNDCYMHIRSNILSRDVLPDVRNAYAIISREESHRVVSSSGTSQRPLNNVNVGNGNRRSNGGSNLANIAAGLIVYSGANEHLTYTNKDFVNVIDLSYLSITVSHPNGTKACVTQVGNMVLNKTLILYDVLVVPEYCVSLMSVHKMARESNLIVAFDESKCFVLPQDLRYKKVVGIGNKIDDLYYFNRKQGIQSNCDKSVCNLFKQILHNRLDHSSDQVLKVLKNDIVLEETNSEFCKICQMAKQTREHFPLSDHKSSVLGELVHLDLWGPYEGFKYFLTIVDDYIRAV</sequence>
<feature type="region of interest" description="Disordered" evidence="1">
    <location>
        <begin position="182"/>
        <end position="202"/>
    </location>
</feature>
<protein>
    <submittedName>
        <fullName evidence="3">Ribonuclease H-like domain-containing protein</fullName>
    </submittedName>
</protein>
<keyword evidence="4" id="KW-1185">Reference proteome</keyword>
<dbReference type="Proteomes" id="UP001151760">
    <property type="component" value="Unassembled WGS sequence"/>
</dbReference>
<organism evidence="3 4">
    <name type="scientific">Tanacetum coccineum</name>
    <dbReference type="NCBI Taxonomy" id="301880"/>
    <lineage>
        <taxon>Eukaryota</taxon>
        <taxon>Viridiplantae</taxon>
        <taxon>Streptophyta</taxon>
        <taxon>Embryophyta</taxon>
        <taxon>Tracheophyta</taxon>
        <taxon>Spermatophyta</taxon>
        <taxon>Magnoliopsida</taxon>
        <taxon>eudicotyledons</taxon>
        <taxon>Gunneridae</taxon>
        <taxon>Pentapetalae</taxon>
        <taxon>asterids</taxon>
        <taxon>campanulids</taxon>
        <taxon>Asterales</taxon>
        <taxon>Asteraceae</taxon>
        <taxon>Asteroideae</taxon>
        <taxon>Anthemideae</taxon>
        <taxon>Anthemidinae</taxon>
        <taxon>Tanacetum</taxon>
    </lineage>
</organism>
<name>A0ABQ5EBG1_9ASTR</name>
<evidence type="ECO:0000313" key="4">
    <source>
        <dbReference type="Proteomes" id="UP001151760"/>
    </source>
</evidence>
<proteinExistence type="predicted"/>
<dbReference type="Pfam" id="PF14244">
    <property type="entry name" value="Retrotran_gag_3"/>
    <property type="match status" value="1"/>
</dbReference>
<gene>
    <name evidence="3" type="ORF">Tco_0974401</name>
</gene>
<evidence type="ECO:0000313" key="3">
    <source>
        <dbReference type="EMBL" id="GJT48244.1"/>
    </source>
</evidence>
<dbReference type="EMBL" id="BQNB010016137">
    <property type="protein sequence ID" value="GJT48244.1"/>
    <property type="molecule type" value="Genomic_DNA"/>
</dbReference>